<dbReference type="CDD" id="cd06587">
    <property type="entry name" value="VOC"/>
    <property type="match status" value="1"/>
</dbReference>
<comment type="caution">
    <text evidence="3">The sequence shown here is derived from an EMBL/GenBank/DDBJ whole genome shotgun (WGS) entry which is preliminary data.</text>
</comment>
<dbReference type="PROSITE" id="PS51819">
    <property type="entry name" value="VOC"/>
    <property type="match status" value="1"/>
</dbReference>
<dbReference type="PANTHER" id="PTHR40265:SF1">
    <property type="entry name" value="GLYOXALASE-LIKE DOMAIN-CONTAINING PROTEIN"/>
    <property type="match status" value="1"/>
</dbReference>
<reference evidence="3 4" key="1">
    <citation type="submission" date="2020-04" db="EMBL/GenBank/DDBJ databases">
        <title>Enterovirga sp. isolate from soil.</title>
        <authorList>
            <person name="Chea S."/>
            <person name="Kim D.-U."/>
        </authorList>
    </citation>
    <scope>NUCLEOTIDE SEQUENCE [LARGE SCALE GENOMIC DNA]</scope>
    <source>
        <strain evidence="3 4">DB1703</strain>
    </source>
</reference>
<accession>A0A849I604</accession>
<evidence type="ECO:0000256" key="1">
    <source>
        <dbReference type="SAM" id="MobiDB-lite"/>
    </source>
</evidence>
<name>A0A849I604_9HYPH</name>
<dbReference type="InterPro" id="IPR037523">
    <property type="entry name" value="VOC_core"/>
</dbReference>
<dbReference type="Pfam" id="PF13468">
    <property type="entry name" value="Glyoxalase_3"/>
    <property type="match status" value="1"/>
</dbReference>
<sequence length="261" mass="27398">MSLALDHLVIAVADLDKALADYTELGFTVIRGGEHANGITHNVLVVLQDGAYLELIAWKRPDPGNRWSDIFHGVGEGFVDYALLPDDIAAVVARAQARGLDIASPEPGGRNRPDGERLDWQTARSPRPDVPFLCGDVTPRRLRVQEGEIRRHPNGVTGVAKLTVAVKDLEQSLKRNAALLGTGEVPIRQESVGGTPAQTASFTLANGTIVTLASPTASEGALAATLASRGEGPFAAVFAAGGGAPRELDPALTHGARLTIA</sequence>
<feature type="compositionally biased region" description="Basic and acidic residues" evidence="1">
    <location>
        <begin position="109"/>
        <end position="119"/>
    </location>
</feature>
<proteinExistence type="predicted"/>
<dbReference type="SUPFAM" id="SSF54593">
    <property type="entry name" value="Glyoxalase/Bleomycin resistance protein/Dihydroxybiphenyl dioxygenase"/>
    <property type="match status" value="1"/>
</dbReference>
<evidence type="ECO:0000259" key="2">
    <source>
        <dbReference type="PROSITE" id="PS51819"/>
    </source>
</evidence>
<dbReference type="PANTHER" id="PTHR40265">
    <property type="entry name" value="BLL2707 PROTEIN"/>
    <property type="match status" value="1"/>
</dbReference>
<keyword evidence="4" id="KW-1185">Reference proteome</keyword>
<dbReference type="AlphaFoldDB" id="A0A849I604"/>
<feature type="domain" description="VOC" evidence="2">
    <location>
        <begin position="4"/>
        <end position="147"/>
    </location>
</feature>
<feature type="region of interest" description="Disordered" evidence="1">
    <location>
        <begin position="101"/>
        <end position="130"/>
    </location>
</feature>
<dbReference type="RefSeq" id="WP_171216982.1">
    <property type="nucleotide sequence ID" value="NZ_JABEPP010000001.1"/>
</dbReference>
<dbReference type="Gene3D" id="3.10.180.10">
    <property type="entry name" value="2,3-Dihydroxybiphenyl 1,2-Dioxygenase, domain 1"/>
    <property type="match status" value="1"/>
</dbReference>
<dbReference type="Proteomes" id="UP000564885">
    <property type="component" value="Unassembled WGS sequence"/>
</dbReference>
<gene>
    <name evidence="3" type="ORF">HJG44_03845</name>
</gene>
<evidence type="ECO:0000313" key="4">
    <source>
        <dbReference type="Proteomes" id="UP000564885"/>
    </source>
</evidence>
<dbReference type="EMBL" id="JABEPP010000001">
    <property type="protein sequence ID" value="NNM71530.1"/>
    <property type="molecule type" value="Genomic_DNA"/>
</dbReference>
<dbReference type="InterPro" id="IPR029068">
    <property type="entry name" value="Glyas_Bleomycin-R_OHBP_Dase"/>
</dbReference>
<evidence type="ECO:0000313" key="3">
    <source>
        <dbReference type="EMBL" id="NNM71530.1"/>
    </source>
</evidence>
<organism evidence="3 4">
    <name type="scientific">Enterovirga aerilata</name>
    <dbReference type="NCBI Taxonomy" id="2730920"/>
    <lineage>
        <taxon>Bacteria</taxon>
        <taxon>Pseudomonadati</taxon>
        <taxon>Pseudomonadota</taxon>
        <taxon>Alphaproteobacteria</taxon>
        <taxon>Hyphomicrobiales</taxon>
        <taxon>Methylobacteriaceae</taxon>
        <taxon>Enterovirga</taxon>
    </lineage>
</organism>
<protein>
    <submittedName>
        <fullName evidence="3">VOC family protein</fullName>
    </submittedName>
</protein>
<dbReference type="InterPro" id="IPR025870">
    <property type="entry name" value="Glyoxalase-like_dom"/>
</dbReference>